<dbReference type="NCBIfam" id="TIGR02504">
    <property type="entry name" value="NrdJ_Z"/>
    <property type="match status" value="1"/>
</dbReference>
<dbReference type="InterPro" id="IPR000788">
    <property type="entry name" value="RNR_lg_C"/>
</dbReference>
<keyword evidence="7 13" id="KW-0560">Oxidoreductase</keyword>
<dbReference type="GO" id="GO:0005524">
    <property type="term" value="F:ATP binding"/>
    <property type="evidence" value="ECO:0007669"/>
    <property type="project" value="UniProtKB-KW"/>
</dbReference>
<dbReference type="AlphaFoldDB" id="A0A7V3ZIJ8"/>
<comment type="function">
    <text evidence="11 13">Catalyzes the reduction of ribonucleotides to deoxyribonucleotides. May function to provide a pool of deoxyribonucleotide precursors for DNA repair during oxygen limitation and/or for immediate growth after restoration of oxygen.</text>
</comment>
<dbReference type="GO" id="GO:0009263">
    <property type="term" value="P:deoxyribonucleotide biosynthetic process"/>
    <property type="evidence" value="ECO:0007669"/>
    <property type="project" value="UniProtKB-KW"/>
</dbReference>
<comment type="similarity">
    <text evidence="2 13">Belongs to the ribonucleoside diphosphate reductase class-2 family.</text>
</comment>
<evidence type="ECO:0000256" key="3">
    <source>
        <dbReference type="ARBA" id="ARBA00022628"/>
    </source>
</evidence>
<dbReference type="GO" id="GO:0004748">
    <property type="term" value="F:ribonucleoside-diphosphate reductase activity, thioredoxin disulfide as acceptor"/>
    <property type="evidence" value="ECO:0007669"/>
    <property type="project" value="UniProtKB-EC"/>
</dbReference>
<evidence type="ECO:0000256" key="1">
    <source>
        <dbReference type="ARBA" id="ARBA00001922"/>
    </source>
</evidence>
<dbReference type="Pfam" id="PF02867">
    <property type="entry name" value="Ribonuc_red_lgC"/>
    <property type="match status" value="1"/>
</dbReference>
<dbReference type="Pfam" id="PF00317">
    <property type="entry name" value="Ribonuc_red_lgN"/>
    <property type="match status" value="1"/>
</dbReference>
<dbReference type="InterPro" id="IPR008926">
    <property type="entry name" value="RNR_R1-su_N"/>
</dbReference>
<evidence type="ECO:0000256" key="13">
    <source>
        <dbReference type="RuleBase" id="RU364064"/>
    </source>
</evidence>
<protein>
    <recommendedName>
        <fullName evidence="13">Vitamin B12-dependent ribonucleotide reductase</fullName>
        <ecNumber evidence="13">1.17.4.1</ecNumber>
    </recommendedName>
</protein>
<evidence type="ECO:0000256" key="12">
    <source>
        <dbReference type="ARBA" id="ARBA00047754"/>
    </source>
</evidence>
<evidence type="ECO:0000259" key="16">
    <source>
        <dbReference type="Pfam" id="PF12637"/>
    </source>
</evidence>
<dbReference type="Pfam" id="PF12637">
    <property type="entry name" value="TSCPD"/>
    <property type="match status" value="1"/>
</dbReference>
<evidence type="ECO:0000256" key="6">
    <source>
        <dbReference type="ARBA" id="ARBA00022840"/>
    </source>
</evidence>
<keyword evidence="6" id="KW-0067">ATP-binding</keyword>
<keyword evidence="3 13" id="KW-0846">Cobalamin</keyword>
<evidence type="ECO:0000256" key="11">
    <source>
        <dbReference type="ARBA" id="ARBA00025437"/>
    </source>
</evidence>
<feature type="domain" description="TSCPD" evidence="16">
    <location>
        <begin position="591"/>
        <end position="694"/>
    </location>
</feature>
<evidence type="ECO:0000259" key="15">
    <source>
        <dbReference type="Pfam" id="PF02867"/>
    </source>
</evidence>
<comment type="catalytic activity">
    <reaction evidence="12 13">
        <text>a 2'-deoxyribonucleoside 5'-diphosphate + [thioredoxin]-disulfide + H2O = a ribonucleoside 5'-diphosphate + [thioredoxin]-dithiol</text>
        <dbReference type="Rhea" id="RHEA:23252"/>
        <dbReference type="Rhea" id="RHEA-COMP:10698"/>
        <dbReference type="Rhea" id="RHEA-COMP:10700"/>
        <dbReference type="ChEBI" id="CHEBI:15377"/>
        <dbReference type="ChEBI" id="CHEBI:29950"/>
        <dbReference type="ChEBI" id="CHEBI:50058"/>
        <dbReference type="ChEBI" id="CHEBI:57930"/>
        <dbReference type="ChEBI" id="CHEBI:73316"/>
        <dbReference type="EC" id="1.17.4.1"/>
    </reaction>
</comment>
<keyword evidence="5 13" id="KW-0547">Nucleotide-binding</keyword>
<evidence type="ECO:0000256" key="2">
    <source>
        <dbReference type="ARBA" id="ARBA00007405"/>
    </source>
</evidence>
<keyword evidence="4 13" id="KW-0237">DNA synthesis</keyword>
<comment type="cofactor">
    <cofactor evidence="1 13">
        <name>adenosylcob(III)alamin</name>
        <dbReference type="ChEBI" id="CHEBI:18408"/>
    </cofactor>
</comment>
<dbReference type="SUPFAM" id="SSF48168">
    <property type="entry name" value="R1 subunit of ribonucleotide reductase, N-terminal domain"/>
    <property type="match status" value="1"/>
</dbReference>
<dbReference type="Gene3D" id="3.20.70.20">
    <property type="match status" value="1"/>
</dbReference>
<keyword evidence="9" id="KW-1015">Disulfide bond</keyword>
<gene>
    <name evidence="17" type="ORF">ENU78_03470</name>
</gene>
<dbReference type="EMBL" id="DTDV01000007">
    <property type="protein sequence ID" value="HGK23500.1"/>
    <property type="molecule type" value="Genomic_DNA"/>
</dbReference>
<dbReference type="InterPro" id="IPR024434">
    <property type="entry name" value="TSCPD_dom"/>
</dbReference>
<dbReference type="InterPro" id="IPR013509">
    <property type="entry name" value="RNR_lsu_N"/>
</dbReference>
<dbReference type="InterPro" id="IPR050862">
    <property type="entry name" value="RdRp_reductase_class-2"/>
</dbReference>
<dbReference type="UniPathway" id="UPA00326"/>
<dbReference type="PANTHER" id="PTHR43371">
    <property type="entry name" value="VITAMIN B12-DEPENDENT RIBONUCLEOTIDE REDUCTASE"/>
    <property type="match status" value="1"/>
</dbReference>
<accession>A0A7V3ZIJ8</accession>
<dbReference type="EC" id="1.17.4.1" evidence="13"/>
<evidence type="ECO:0000313" key="17">
    <source>
        <dbReference type="EMBL" id="HGK23500.1"/>
    </source>
</evidence>
<dbReference type="GO" id="GO:0071897">
    <property type="term" value="P:DNA biosynthetic process"/>
    <property type="evidence" value="ECO:0007669"/>
    <property type="project" value="UniProtKB-KW"/>
</dbReference>
<organism evidence="17">
    <name type="scientific">Dictyoglomus thermophilum</name>
    <dbReference type="NCBI Taxonomy" id="14"/>
    <lineage>
        <taxon>Bacteria</taxon>
        <taxon>Pseudomonadati</taxon>
        <taxon>Dictyoglomota</taxon>
        <taxon>Dictyoglomia</taxon>
        <taxon>Dictyoglomales</taxon>
        <taxon>Dictyoglomaceae</taxon>
        <taxon>Dictyoglomus</taxon>
    </lineage>
</organism>
<feature type="domain" description="Ribonucleotide reductase large subunit N-terminal" evidence="14">
    <location>
        <begin position="5"/>
        <end position="86"/>
    </location>
</feature>
<dbReference type="FunFam" id="3.20.70.20:FF:000018">
    <property type="entry name" value="Vitamin B12-dependent ribonucleotide reductase"/>
    <property type="match status" value="1"/>
</dbReference>
<evidence type="ECO:0000256" key="4">
    <source>
        <dbReference type="ARBA" id="ARBA00022634"/>
    </source>
</evidence>
<dbReference type="SUPFAM" id="SSF51998">
    <property type="entry name" value="PFL-like glycyl radical enzymes"/>
    <property type="match status" value="1"/>
</dbReference>
<proteinExistence type="inferred from homology"/>
<feature type="domain" description="Ribonucleotide reductase large subunit C-terminal" evidence="15">
    <location>
        <begin position="89"/>
        <end position="557"/>
    </location>
</feature>
<dbReference type="CDD" id="cd02888">
    <property type="entry name" value="RNR_II_dimer"/>
    <property type="match status" value="1"/>
</dbReference>
<dbReference type="PANTHER" id="PTHR43371:SF1">
    <property type="entry name" value="RIBONUCLEOSIDE-DIPHOSPHATE REDUCTASE"/>
    <property type="match status" value="1"/>
</dbReference>
<evidence type="ECO:0000259" key="14">
    <source>
        <dbReference type="Pfam" id="PF00317"/>
    </source>
</evidence>
<sequence length="751" mass="84010">MRKVELTEQALMILEKRYLKKDEKGNVIETPEEMFERVAETIAKVDLIYNPKADLEAIKNTFYDMMVSLEFLPNSPTLMNAGRPLGQLSACFVIPIEDSLVSIFDGLKYAALIHQSGGGTGFSFSKLRPKGDIVRTTGGIASGPVSFMKVYDAATDTIKQGGVRRGANMGILRIDHPDIEEFITCKDQEGVLSNFNISVAITDSFMEAVLKDEDFPLINPRNKEVVRKVKARDLFDLIVKQAWKNGEPGVVFIDEINRKNPTPEVGEIESTNPCGEQPLLPFESCNLGSINLGKMLKKVGEKYEIDWDKLKITVHNAVHFLDNVIDANFYPLKPIEEMTKANRKIGLGVMGFYDLLVRLEVPYNTKEARDIAENIMSFIQREAREASQKLAEERGVFPNWDKSIYKDMGLKLRNATLTTIAPTGSISIIANCSSGIEPIFALAFKRKISLGEWNEVYPLFKEALIKEDIYSEDLIEKIVQEGTIQHMDEIPERLKRLFVTALDIDPEDHVLMQAAFQKYVDNAVSKTVNLRESATLEDIRKVYLMAYDLKLKGITVYRDKSRASQVLSVEKEKKEEGKEEREPHRLIPRPRPIITKGATIKIKTGCGNLYVTINEDEFGICEVFSTLGKAGGCAASQTEAISRLISLALRSGVDVRAIVKQLKGIRCPNPARTEDGDFILSCSDAIGKAIEKYLDIKEGKNNTINNFVVKNKDNIEKDESYSGMPCPECGSPLQVAEGCLTCRVCGYSKCY</sequence>
<evidence type="ECO:0000256" key="9">
    <source>
        <dbReference type="ARBA" id="ARBA00023157"/>
    </source>
</evidence>
<evidence type="ECO:0000256" key="10">
    <source>
        <dbReference type="ARBA" id="ARBA00023285"/>
    </source>
</evidence>
<reference evidence="17" key="1">
    <citation type="journal article" date="2020" name="mSystems">
        <title>Genome- and Community-Level Interaction Insights into Carbon Utilization and Element Cycling Functions of Hydrothermarchaeota in Hydrothermal Sediment.</title>
        <authorList>
            <person name="Zhou Z."/>
            <person name="Liu Y."/>
            <person name="Xu W."/>
            <person name="Pan J."/>
            <person name="Luo Z.H."/>
            <person name="Li M."/>
        </authorList>
    </citation>
    <scope>NUCLEOTIDE SEQUENCE [LARGE SCALE GENOMIC DNA]</scope>
    <source>
        <strain evidence="17">SpSt-70</strain>
    </source>
</reference>
<evidence type="ECO:0000256" key="7">
    <source>
        <dbReference type="ARBA" id="ARBA00023002"/>
    </source>
</evidence>
<dbReference type="NCBIfam" id="NF006417">
    <property type="entry name" value="PRK08665.1"/>
    <property type="match status" value="1"/>
</dbReference>
<keyword evidence="8" id="KW-0215">Deoxyribonucleotide synthesis</keyword>
<dbReference type="InterPro" id="IPR013344">
    <property type="entry name" value="RNR_NrdJ/NrdZ"/>
</dbReference>
<comment type="caution">
    <text evidence="17">The sequence shown here is derived from an EMBL/GenBank/DDBJ whole genome shotgun (WGS) entry which is preliminary data.</text>
</comment>
<dbReference type="GO" id="GO:0031419">
    <property type="term" value="F:cobalamin binding"/>
    <property type="evidence" value="ECO:0007669"/>
    <property type="project" value="UniProtKB-KW"/>
</dbReference>
<dbReference type="RefSeq" id="WP_149122911.1">
    <property type="nucleotide sequence ID" value="NZ_VTFL01000004.1"/>
</dbReference>
<keyword evidence="10 13" id="KW-0170">Cobalt</keyword>
<name>A0A7V3ZIJ8_DICTH</name>
<evidence type="ECO:0000256" key="5">
    <source>
        <dbReference type="ARBA" id="ARBA00022741"/>
    </source>
</evidence>
<dbReference type="PRINTS" id="PR01183">
    <property type="entry name" value="RIBORDTASEM1"/>
</dbReference>
<evidence type="ECO:0000256" key="8">
    <source>
        <dbReference type="ARBA" id="ARBA00023116"/>
    </source>
</evidence>